<accession>A0A314ZMV7</accession>
<feature type="region of interest" description="Disordered" evidence="1">
    <location>
        <begin position="65"/>
        <end position="96"/>
    </location>
</feature>
<protein>
    <submittedName>
        <fullName evidence="3">CDT1-like protein a chloroplastic isoform X1</fullName>
    </submittedName>
</protein>
<evidence type="ECO:0000259" key="2">
    <source>
        <dbReference type="SMART" id="SM01075"/>
    </source>
</evidence>
<dbReference type="InterPro" id="IPR014939">
    <property type="entry name" value="CDT1_Gemini-bd-like"/>
</dbReference>
<dbReference type="GO" id="GO:0070182">
    <property type="term" value="F:DNA polymerase binding"/>
    <property type="evidence" value="ECO:0007669"/>
    <property type="project" value="TreeGrafter"/>
</dbReference>
<dbReference type="STRING" id="2094558.A0A314ZMV7"/>
<dbReference type="Proteomes" id="UP000250321">
    <property type="component" value="Unassembled WGS sequence"/>
</dbReference>
<dbReference type="GO" id="GO:0003677">
    <property type="term" value="F:DNA binding"/>
    <property type="evidence" value="ECO:0007669"/>
    <property type="project" value="InterPro"/>
</dbReference>
<sequence length="378" mass="42001">MSSLGTFKSKTPRSREKKVLDPKPQILGNDTLSTKTPQKSEKFSGRARNGNVAFSIGDIRRAAAKSLSESSQKRRTDQIDSWPDESPKKKRVGRSEKLQEKYEILSEFFNGLDTSIRLLRLRGLKPSFTNICPQIECLTDRRFTCGHLAQLKFVLPEVIEIKKVLVKDERTSCLKPDLHVTINVDALESDGKAKSEGGGSMHLRKMFRKRLADISKSHPEDYEIPEETLPQPFDIRKQYMQSDTGKLPLSSSPGDILTDVHTVEQPAMSTSCLQGDEVSESNVNTVCSVGERSTCASLYNGQVLVTPTKGIDPIENDDCLPIQSDSIQSTPAELASTPARLMADTPALHRPKRCYMSPYDNSSSSPNKLVRRPPHSGL</sequence>
<dbReference type="OrthoDB" id="341730at2759"/>
<comment type="caution">
    <text evidence="3">The sequence shown here is derived from an EMBL/GenBank/DDBJ whole genome shotgun (WGS) entry which is preliminary data.</text>
</comment>
<dbReference type="GO" id="GO:0030174">
    <property type="term" value="P:regulation of DNA-templated DNA replication initiation"/>
    <property type="evidence" value="ECO:0007669"/>
    <property type="project" value="InterPro"/>
</dbReference>
<dbReference type="SUPFAM" id="SSF46785">
    <property type="entry name" value="Winged helix' DNA-binding domain"/>
    <property type="match status" value="1"/>
</dbReference>
<dbReference type="GO" id="GO:0005634">
    <property type="term" value="C:nucleus"/>
    <property type="evidence" value="ECO:0007669"/>
    <property type="project" value="TreeGrafter"/>
</dbReference>
<evidence type="ECO:0000313" key="3">
    <source>
        <dbReference type="EMBL" id="PQQ20649.1"/>
    </source>
</evidence>
<keyword evidence="4" id="KW-1185">Reference proteome</keyword>
<name>A0A314ZMV7_PRUYE</name>
<dbReference type="InterPro" id="IPR036390">
    <property type="entry name" value="WH_DNA-bd_sf"/>
</dbReference>
<dbReference type="InterPro" id="IPR045173">
    <property type="entry name" value="Cdt1"/>
</dbReference>
<dbReference type="GO" id="GO:0071163">
    <property type="term" value="P:DNA replication preinitiation complex assembly"/>
    <property type="evidence" value="ECO:0007669"/>
    <property type="project" value="InterPro"/>
</dbReference>
<dbReference type="GO" id="GO:0000278">
    <property type="term" value="P:mitotic cell cycle"/>
    <property type="evidence" value="ECO:0007669"/>
    <property type="project" value="TreeGrafter"/>
</dbReference>
<dbReference type="AlphaFoldDB" id="A0A314ZMV7"/>
<dbReference type="CDD" id="cd08674">
    <property type="entry name" value="Cdt1_m"/>
    <property type="match status" value="1"/>
</dbReference>
<reference evidence="3 4" key="1">
    <citation type="submission" date="2018-02" db="EMBL/GenBank/DDBJ databases">
        <title>Draft genome of wild Prunus yedoensis var. nudiflora.</title>
        <authorList>
            <person name="Baek S."/>
            <person name="Kim J.-H."/>
            <person name="Choi K."/>
            <person name="Kim G.-B."/>
            <person name="Cho A."/>
            <person name="Jang H."/>
            <person name="Shin C.-H."/>
            <person name="Yu H.-J."/>
            <person name="Mun J.-H."/>
        </authorList>
    </citation>
    <scope>NUCLEOTIDE SEQUENCE [LARGE SCALE GENOMIC DNA]</scope>
    <source>
        <strain evidence="4">cv. Jeju island</strain>
        <tissue evidence="3">Leaf</tissue>
    </source>
</reference>
<feature type="compositionally biased region" description="Basic residues" evidence="1">
    <location>
        <begin position="369"/>
        <end position="378"/>
    </location>
</feature>
<dbReference type="Pfam" id="PF08839">
    <property type="entry name" value="CDT1"/>
    <property type="match status" value="1"/>
</dbReference>
<dbReference type="PANTHER" id="PTHR28637">
    <property type="entry name" value="DNA REPLICATION FACTOR CDT1"/>
    <property type="match status" value="1"/>
</dbReference>
<gene>
    <name evidence="3" type="ORF">Pyn_16348</name>
</gene>
<feature type="region of interest" description="Disordered" evidence="1">
    <location>
        <begin position="1"/>
        <end position="48"/>
    </location>
</feature>
<dbReference type="GO" id="GO:0000076">
    <property type="term" value="P:DNA replication checkpoint signaling"/>
    <property type="evidence" value="ECO:0007669"/>
    <property type="project" value="TreeGrafter"/>
</dbReference>
<feature type="domain" description="CDT1 Geminin-binding" evidence="2">
    <location>
        <begin position="98"/>
        <end position="231"/>
    </location>
</feature>
<evidence type="ECO:0000256" key="1">
    <source>
        <dbReference type="SAM" id="MobiDB-lite"/>
    </source>
</evidence>
<dbReference type="PANTHER" id="PTHR28637:SF1">
    <property type="entry name" value="DNA REPLICATION FACTOR CDT1"/>
    <property type="match status" value="1"/>
</dbReference>
<organism evidence="3 4">
    <name type="scientific">Prunus yedoensis var. nudiflora</name>
    <dbReference type="NCBI Taxonomy" id="2094558"/>
    <lineage>
        <taxon>Eukaryota</taxon>
        <taxon>Viridiplantae</taxon>
        <taxon>Streptophyta</taxon>
        <taxon>Embryophyta</taxon>
        <taxon>Tracheophyta</taxon>
        <taxon>Spermatophyta</taxon>
        <taxon>Magnoliopsida</taxon>
        <taxon>eudicotyledons</taxon>
        <taxon>Gunneridae</taxon>
        <taxon>Pentapetalae</taxon>
        <taxon>rosids</taxon>
        <taxon>fabids</taxon>
        <taxon>Rosales</taxon>
        <taxon>Rosaceae</taxon>
        <taxon>Amygdaloideae</taxon>
        <taxon>Amygdaleae</taxon>
        <taxon>Prunus</taxon>
    </lineage>
</organism>
<evidence type="ECO:0000313" key="4">
    <source>
        <dbReference type="Proteomes" id="UP000250321"/>
    </source>
</evidence>
<dbReference type="SMART" id="SM01075">
    <property type="entry name" value="CDT1"/>
    <property type="match status" value="1"/>
</dbReference>
<feature type="region of interest" description="Disordered" evidence="1">
    <location>
        <begin position="343"/>
        <end position="378"/>
    </location>
</feature>
<dbReference type="EMBL" id="PJQY01000030">
    <property type="protein sequence ID" value="PQQ20649.1"/>
    <property type="molecule type" value="Genomic_DNA"/>
</dbReference>
<feature type="compositionally biased region" description="Polar residues" evidence="1">
    <location>
        <begin position="28"/>
        <end position="37"/>
    </location>
</feature>
<proteinExistence type="predicted"/>